<reference evidence="2" key="1">
    <citation type="journal article" date="2023" name="Mol. Phylogenet. Evol.">
        <title>Genome-scale phylogeny and comparative genomics of the fungal order Sordariales.</title>
        <authorList>
            <person name="Hensen N."/>
            <person name="Bonometti L."/>
            <person name="Westerberg I."/>
            <person name="Brannstrom I.O."/>
            <person name="Guillou S."/>
            <person name="Cros-Aarteil S."/>
            <person name="Calhoun S."/>
            <person name="Haridas S."/>
            <person name="Kuo A."/>
            <person name="Mondo S."/>
            <person name="Pangilinan J."/>
            <person name="Riley R."/>
            <person name="LaButti K."/>
            <person name="Andreopoulos B."/>
            <person name="Lipzen A."/>
            <person name="Chen C."/>
            <person name="Yan M."/>
            <person name="Daum C."/>
            <person name="Ng V."/>
            <person name="Clum A."/>
            <person name="Steindorff A."/>
            <person name="Ohm R.A."/>
            <person name="Martin F."/>
            <person name="Silar P."/>
            <person name="Natvig D.O."/>
            <person name="Lalanne C."/>
            <person name="Gautier V."/>
            <person name="Ament-Velasquez S.L."/>
            <person name="Kruys A."/>
            <person name="Hutchinson M.I."/>
            <person name="Powell A.J."/>
            <person name="Barry K."/>
            <person name="Miller A.N."/>
            <person name="Grigoriev I.V."/>
            <person name="Debuchy R."/>
            <person name="Gladieux P."/>
            <person name="Hiltunen Thoren M."/>
            <person name="Johannesson H."/>
        </authorList>
    </citation>
    <scope>NUCLEOTIDE SEQUENCE</scope>
    <source>
        <strain evidence="2">CBS 315.58</strain>
    </source>
</reference>
<sequence>MEPAERLVAVGGDSQVNIHIKQATGQACFPGEVIHEARFVGDAVNYSKVVVVIGTGTLVVCVVVVEKVLANASHIRHYKSVVGSLQKLQEVVLQADLETYGVYSTVLITTKPKIDVPKESDLCSETLWPGPSTASLP</sequence>
<feature type="transmembrane region" description="Helical" evidence="1">
    <location>
        <begin position="49"/>
        <end position="69"/>
    </location>
</feature>
<dbReference type="AlphaFoldDB" id="A0AAN6XAW1"/>
<keyword evidence="3" id="KW-1185">Reference proteome</keyword>
<organism evidence="2 3">
    <name type="scientific">Triangularia verruculosa</name>
    <dbReference type="NCBI Taxonomy" id="2587418"/>
    <lineage>
        <taxon>Eukaryota</taxon>
        <taxon>Fungi</taxon>
        <taxon>Dikarya</taxon>
        <taxon>Ascomycota</taxon>
        <taxon>Pezizomycotina</taxon>
        <taxon>Sordariomycetes</taxon>
        <taxon>Sordariomycetidae</taxon>
        <taxon>Sordariales</taxon>
        <taxon>Podosporaceae</taxon>
        <taxon>Triangularia</taxon>
    </lineage>
</organism>
<keyword evidence="1" id="KW-0472">Membrane</keyword>
<accession>A0AAN6XAW1</accession>
<keyword evidence="1" id="KW-1133">Transmembrane helix</keyword>
<keyword evidence="1" id="KW-0812">Transmembrane</keyword>
<gene>
    <name evidence="2" type="ORF">QBC40DRAFT_299839</name>
</gene>
<evidence type="ECO:0000256" key="1">
    <source>
        <dbReference type="SAM" id="Phobius"/>
    </source>
</evidence>
<evidence type="ECO:0000313" key="2">
    <source>
        <dbReference type="EMBL" id="KAK4196886.1"/>
    </source>
</evidence>
<name>A0AAN6XAW1_9PEZI</name>
<comment type="caution">
    <text evidence="2">The sequence shown here is derived from an EMBL/GenBank/DDBJ whole genome shotgun (WGS) entry which is preliminary data.</text>
</comment>
<dbReference type="EMBL" id="MU863974">
    <property type="protein sequence ID" value="KAK4196886.1"/>
    <property type="molecule type" value="Genomic_DNA"/>
</dbReference>
<reference evidence="2" key="2">
    <citation type="submission" date="2023-05" db="EMBL/GenBank/DDBJ databases">
        <authorList>
            <consortium name="Lawrence Berkeley National Laboratory"/>
            <person name="Steindorff A."/>
            <person name="Hensen N."/>
            <person name="Bonometti L."/>
            <person name="Westerberg I."/>
            <person name="Brannstrom I.O."/>
            <person name="Guillou S."/>
            <person name="Cros-Aarteil S."/>
            <person name="Calhoun S."/>
            <person name="Haridas S."/>
            <person name="Kuo A."/>
            <person name="Mondo S."/>
            <person name="Pangilinan J."/>
            <person name="Riley R."/>
            <person name="Labutti K."/>
            <person name="Andreopoulos B."/>
            <person name="Lipzen A."/>
            <person name="Chen C."/>
            <person name="Yanf M."/>
            <person name="Daum C."/>
            <person name="Ng V."/>
            <person name="Clum A."/>
            <person name="Ohm R."/>
            <person name="Martin F."/>
            <person name="Silar P."/>
            <person name="Natvig D."/>
            <person name="Lalanne C."/>
            <person name="Gautier V."/>
            <person name="Ament-Velasquez S.L."/>
            <person name="Kruys A."/>
            <person name="Hutchinson M.I."/>
            <person name="Powell A.J."/>
            <person name="Barry K."/>
            <person name="Miller A.N."/>
            <person name="Grigoriev I.V."/>
            <person name="Debuchy R."/>
            <person name="Gladieux P."/>
            <person name="Thoren M.H."/>
            <person name="Johannesson H."/>
        </authorList>
    </citation>
    <scope>NUCLEOTIDE SEQUENCE</scope>
    <source>
        <strain evidence="2">CBS 315.58</strain>
    </source>
</reference>
<proteinExistence type="predicted"/>
<protein>
    <submittedName>
        <fullName evidence="2">Uncharacterized protein</fullName>
    </submittedName>
</protein>
<evidence type="ECO:0000313" key="3">
    <source>
        <dbReference type="Proteomes" id="UP001303160"/>
    </source>
</evidence>
<dbReference type="Proteomes" id="UP001303160">
    <property type="component" value="Unassembled WGS sequence"/>
</dbReference>